<feature type="region of interest" description="Disordered" evidence="1">
    <location>
        <begin position="1"/>
        <end position="20"/>
    </location>
</feature>
<dbReference type="EMBL" id="CP099489">
    <property type="protein sequence ID" value="USQ80725.1"/>
    <property type="molecule type" value="Genomic_DNA"/>
</dbReference>
<evidence type="ECO:0000313" key="3">
    <source>
        <dbReference type="Proteomes" id="UP001056455"/>
    </source>
</evidence>
<gene>
    <name evidence="2" type="ORF">NF556_03435</name>
</gene>
<dbReference type="Proteomes" id="UP001056455">
    <property type="component" value="Chromosome"/>
</dbReference>
<accession>A0ABY4YVG8</accession>
<dbReference type="RefSeq" id="WP_252594107.1">
    <property type="nucleotide sequence ID" value="NZ_CP099489.1"/>
</dbReference>
<sequence>MAGAIRATRPVGTVTRGTTNPNRLRRVDRWVVHTHGRLLRNAADPVVVDLGYGAHPVTTVELHTRLAAVRPDVRVVGLEIDQARVAAAAPHEDPPHLAFALGGFEVPVPGGGSPVLIRAFNVLRQYDEGQVEAAWSRLVGRLAPDGALVEGTCNELGRLGSWVDVRRGVDGRPDPRSLTLSWRLRDIETPSAVAERLPKVLIHRNVPGERVHDLMGDLDAAWARAAGHAPYGARQRFLATVADLQTRGWPVLGTRHRWRLGELEIAWAAVAPAD</sequence>
<name>A0ABY4YVG8_9MICO</name>
<proteinExistence type="predicted"/>
<dbReference type="GO" id="GO:0008168">
    <property type="term" value="F:methyltransferase activity"/>
    <property type="evidence" value="ECO:0007669"/>
    <property type="project" value="UniProtKB-KW"/>
</dbReference>
<evidence type="ECO:0000313" key="2">
    <source>
        <dbReference type="EMBL" id="USQ80725.1"/>
    </source>
</evidence>
<organism evidence="2 3">
    <name type="scientific">Ornithinimicrobium faecis</name>
    <dbReference type="NCBI Taxonomy" id="2934158"/>
    <lineage>
        <taxon>Bacteria</taxon>
        <taxon>Bacillati</taxon>
        <taxon>Actinomycetota</taxon>
        <taxon>Actinomycetes</taxon>
        <taxon>Micrococcales</taxon>
        <taxon>Ornithinimicrobiaceae</taxon>
        <taxon>Ornithinimicrobium</taxon>
    </lineage>
</organism>
<keyword evidence="2" id="KW-0808">Transferase</keyword>
<protein>
    <submittedName>
        <fullName evidence="2">Class I SAM-dependent methyltransferase</fullName>
    </submittedName>
</protein>
<keyword evidence="2" id="KW-0489">Methyltransferase</keyword>
<dbReference type="InterPro" id="IPR029063">
    <property type="entry name" value="SAM-dependent_MTases_sf"/>
</dbReference>
<feature type="compositionally biased region" description="Low complexity" evidence="1">
    <location>
        <begin position="8"/>
        <end position="20"/>
    </location>
</feature>
<dbReference type="SUPFAM" id="SSF53335">
    <property type="entry name" value="S-adenosyl-L-methionine-dependent methyltransferases"/>
    <property type="match status" value="1"/>
</dbReference>
<dbReference type="GO" id="GO:0032259">
    <property type="term" value="P:methylation"/>
    <property type="evidence" value="ECO:0007669"/>
    <property type="project" value="UniProtKB-KW"/>
</dbReference>
<dbReference type="Gene3D" id="3.40.50.150">
    <property type="entry name" value="Vaccinia Virus protein VP39"/>
    <property type="match status" value="1"/>
</dbReference>
<keyword evidence="3" id="KW-1185">Reference proteome</keyword>
<reference evidence="2" key="1">
    <citation type="submission" date="2022-06" db="EMBL/GenBank/DDBJ databases">
        <title>Ornithinimicrobium HY1793.</title>
        <authorList>
            <person name="Huang Y."/>
        </authorList>
    </citation>
    <scope>NUCLEOTIDE SEQUENCE</scope>
    <source>
        <strain evidence="2">HY1793</strain>
    </source>
</reference>
<evidence type="ECO:0000256" key="1">
    <source>
        <dbReference type="SAM" id="MobiDB-lite"/>
    </source>
</evidence>